<keyword evidence="2" id="KW-1185">Reference proteome</keyword>
<name>A0ABR1XHS5_9PEZI</name>
<comment type="caution">
    <text evidence="1">The sequence shown here is derived from an EMBL/GenBank/DDBJ whole genome shotgun (WGS) entry which is preliminary data.</text>
</comment>
<reference evidence="1 2" key="1">
    <citation type="journal article" date="2022" name="G3 (Bethesda)">
        <title>Enemy or ally: a genomic approach to elucidate the lifestyle of Phyllosticta citrichinaensis.</title>
        <authorList>
            <person name="Buijs V.A."/>
            <person name="Groenewald J.Z."/>
            <person name="Haridas S."/>
            <person name="LaButti K.M."/>
            <person name="Lipzen A."/>
            <person name="Martin F.M."/>
            <person name="Barry K."/>
            <person name="Grigoriev I.V."/>
            <person name="Crous P.W."/>
            <person name="Seidl M.F."/>
        </authorList>
    </citation>
    <scope>NUCLEOTIDE SEQUENCE [LARGE SCALE GENOMIC DNA]</scope>
    <source>
        <strain evidence="1 2">CBS 129764</strain>
    </source>
</reference>
<dbReference type="Proteomes" id="UP001456524">
    <property type="component" value="Unassembled WGS sequence"/>
</dbReference>
<proteinExistence type="predicted"/>
<sequence length="122" mass="13383">MSLIFMLHTPMPSLPDICAVPLWLGLLFVAISQARSFIMCVSSRQVLISLAHPTRSSAVSNSCSLSPDREGVLGRQAPISACRRLEVVFQPSGQAACRSAAHWTLRRMHVFPRTCSPTLCFV</sequence>
<evidence type="ECO:0000313" key="2">
    <source>
        <dbReference type="Proteomes" id="UP001456524"/>
    </source>
</evidence>
<evidence type="ECO:0000313" key="1">
    <source>
        <dbReference type="EMBL" id="KAK8154785.1"/>
    </source>
</evidence>
<organism evidence="1 2">
    <name type="scientific">Phyllosticta citrichinensis</name>
    <dbReference type="NCBI Taxonomy" id="1130410"/>
    <lineage>
        <taxon>Eukaryota</taxon>
        <taxon>Fungi</taxon>
        <taxon>Dikarya</taxon>
        <taxon>Ascomycota</taxon>
        <taxon>Pezizomycotina</taxon>
        <taxon>Dothideomycetes</taxon>
        <taxon>Dothideomycetes incertae sedis</taxon>
        <taxon>Botryosphaeriales</taxon>
        <taxon>Phyllostictaceae</taxon>
        <taxon>Phyllosticta</taxon>
    </lineage>
</organism>
<dbReference type="EMBL" id="JBBWUH010000011">
    <property type="protein sequence ID" value="KAK8154785.1"/>
    <property type="molecule type" value="Genomic_DNA"/>
</dbReference>
<evidence type="ECO:0008006" key="3">
    <source>
        <dbReference type="Google" id="ProtNLM"/>
    </source>
</evidence>
<accession>A0ABR1XHS5</accession>
<protein>
    <recommendedName>
        <fullName evidence="3">Secreted protein</fullName>
    </recommendedName>
</protein>
<gene>
    <name evidence="1" type="ORF">IWX90DRAFT_65752</name>
</gene>